<evidence type="ECO:0000313" key="2">
    <source>
        <dbReference type="Proteomes" id="UP000800039"/>
    </source>
</evidence>
<accession>A0A9P4G9N9</accession>
<keyword evidence="2" id="KW-1185">Reference proteome</keyword>
<dbReference type="GeneID" id="63851263"/>
<sequence>MDEPVGLLCAKCCRSRFPRCATKKVAILRLGSEAARCNGRSMPKRFIHVYAHQPHGDLKAIPPRMIVLASANLRKRSMEVASVEAAESQAGVSSSQPQLRPWYSLRHLQCQLLGADLLGRHRILTVGPLYAHLPSCLLWLAFLPACVSLAGSLVC</sequence>
<evidence type="ECO:0000313" key="1">
    <source>
        <dbReference type="EMBL" id="KAF1841728.1"/>
    </source>
</evidence>
<comment type="caution">
    <text evidence="1">The sequence shown here is derived from an EMBL/GenBank/DDBJ whole genome shotgun (WGS) entry which is preliminary data.</text>
</comment>
<dbReference type="Proteomes" id="UP000800039">
    <property type="component" value="Unassembled WGS sequence"/>
</dbReference>
<dbReference type="AlphaFoldDB" id="A0A9P4G9N9"/>
<gene>
    <name evidence="1" type="ORF">K460DRAFT_369734</name>
</gene>
<name>A0A9P4G9N9_9PLEO</name>
<reference evidence="1" key="1">
    <citation type="submission" date="2020-01" db="EMBL/GenBank/DDBJ databases">
        <authorList>
            <consortium name="DOE Joint Genome Institute"/>
            <person name="Haridas S."/>
            <person name="Albert R."/>
            <person name="Binder M."/>
            <person name="Bloem J."/>
            <person name="Labutti K."/>
            <person name="Salamov A."/>
            <person name="Andreopoulos B."/>
            <person name="Baker S.E."/>
            <person name="Barry K."/>
            <person name="Bills G."/>
            <person name="Bluhm B.H."/>
            <person name="Cannon C."/>
            <person name="Castanera R."/>
            <person name="Culley D.E."/>
            <person name="Daum C."/>
            <person name="Ezra D."/>
            <person name="Gonzalez J.B."/>
            <person name="Henrissat B."/>
            <person name="Kuo A."/>
            <person name="Liang C."/>
            <person name="Lipzen A."/>
            <person name="Lutzoni F."/>
            <person name="Magnuson J."/>
            <person name="Mondo S."/>
            <person name="Nolan M."/>
            <person name="Ohm R."/>
            <person name="Pangilinan J."/>
            <person name="Park H.-J."/>
            <person name="Ramirez L."/>
            <person name="Alfaro M."/>
            <person name="Sun H."/>
            <person name="Tritt A."/>
            <person name="Yoshinaga Y."/>
            <person name="Zwiers L.-H."/>
            <person name="Turgeon B.G."/>
            <person name="Goodwin S.B."/>
            <person name="Spatafora J.W."/>
            <person name="Crous P.W."/>
            <person name="Grigoriev I.V."/>
        </authorList>
    </citation>
    <scope>NUCLEOTIDE SEQUENCE</scope>
    <source>
        <strain evidence="1">CBS 394.84</strain>
    </source>
</reference>
<dbReference type="EMBL" id="ML976618">
    <property type="protein sequence ID" value="KAF1841728.1"/>
    <property type="molecule type" value="Genomic_DNA"/>
</dbReference>
<organism evidence="1 2">
    <name type="scientific">Cucurbitaria berberidis CBS 394.84</name>
    <dbReference type="NCBI Taxonomy" id="1168544"/>
    <lineage>
        <taxon>Eukaryota</taxon>
        <taxon>Fungi</taxon>
        <taxon>Dikarya</taxon>
        <taxon>Ascomycota</taxon>
        <taxon>Pezizomycotina</taxon>
        <taxon>Dothideomycetes</taxon>
        <taxon>Pleosporomycetidae</taxon>
        <taxon>Pleosporales</taxon>
        <taxon>Pleosporineae</taxon>
        <taxon>Cucurbitariaceae</taxon>
        <taxon>Cucurbitaria</taxon>
    </lineage>
</organism>
<dbReference type="RefSeq" id="XP_040784291.1">
    <property type="nucleotide sequence ID" value="XM_040934012.1"/>
</dbReference>
<proteinExistence type="predicted"/>
<protein>
    <submittedName>
        <fullName evidence="1">Uncharacterized protein</fullName>
    </submittedName>
</protein>